<feature type="region of interest" description="Disordered" evidence="5">
    <location>
        <begin position="36"/>
        <end position="68"/>
    </location>
</feature>
<dbReference type="InterPro" id="IPR029063">
    <property type="entry name" value="SAM-dependent_MTases_sf"/>
</dbReference>
<evidence type="ECO:0000256" key="3">
    <source>
        <dbReference type="ARBA" id="ARBA00022603"/>
    </source>
</evidence>
<dbReference type="PANTHER" id="PTHR13200">
    <property type="entry name" value="EEF1A LYSINE METHYLTRANSFERASE 1"/>
    <property type="match status" value="1"/>
</dbReference>
<dbReference type="InterPro" id="IPR002052">
    <property type="entry name" value="DNA_methylase_N6_adenine_CS"/>
</dbReference>
<feature type="region of interest" description="Disordered" evidence="5">
    <location>
        <begin position="109"/>
        <end position="128"/>
    </location>
</feature>
<evidence type="ECO:0000256" key="1">
    <source>
        <dbReference type="ARBA" id="ARBA00004496"/>
    </source>
</evidence>
<dbReference type="Proteomes" id="UP000325008">
    <property type="component" value="Unassembled WGS sequence"/>
</dbReference>
<dbReference type="GO" id="GO:0003676">
    <property type="term" value="F:nucleic acid binding"/>
    <property type="evidence" value="ECO:0007669"/>
    <property type="project" value="InterPro"/>
</dbReference>
<gene>
    <name evidence="6" type="ORF">PSANT_02109</name>
</gene>
<keyword evidence="3" id="KW-0489">Methyltransferase</keyword>
<dbReference type="RefSeq" id="XP_014658466.1">
    <property type="nucleotide sequence ID" value="XM_014802980.1"/>
</dbReference>
<dbReference type="OrthoDB" id="206354at2759"/>
<sequence length="324" mass="35505">MAEEAEKYDLDTSALDALDKFRAEKAAEEAQLLKFTQFASRKSQQRSSKKSKARDAAKPLTKEEEEAEEAKAEAALLAEIEAIADLERLNGVAPDSADSMLANLASRLETGSNSGDETATGADSNDDTSTLDVDTFRKTFGESWQLSQFWYSAKFVHELSELIFKLVSSSSVPSSSDHAAIKSAFGDARVGFLCCPTAWVGFVHEYPALKQQAFVFEVDKRFHALSRTSFVYYNLHEPETIPAELLGTFDVLVADPPFLNVDTQTKVATTAKLLAKPDAKILLCTGESIADEATKLYGEPHLQKLDLVVEHHGLANAFGIWGRT</sequence>
<evidence type="ECO:0000313" key="7">
    <source>
        <dbReference type="Proteomes" id="UP000325008"/>
    </source>
</evidence>
<dbReference type="GO" id="GO:0005737">
    <property type="term" value="C:cytoplasm"/>
    <property type="evidence" value="ECO:0007669"/>
    <property type="project" value="UniProtKB-SubCell"/>
</dbReference>
<dbReference type="Gene3D" id="3.40.50.150">
    <property type="entry name" value="Vaccinia Virus protein VP39"/>
    <property type="match status" value="1"/>
</dbReference>
<comment type="subcellular location">
    <subcellularLocation>
        <location evidence="1">Cytoplasm</location>
    </subcellularLocation>
</comment>
<dbReference type="Pfam" id="PF10237">
    <property type="entry name" value="N6-adenineMlase"/>
    <property type="match status" value="1"/>
</dbReference>
<protein>
    <recommendedName>
        <fullName evidence="8">Protein-lysine N-methyltransferase EFM5</fullName>
    </recommendedName>
</protein>
<evidence type="ECO:0000256" key="4">
    <source>
        <dbReference type="ARBA" id="ARBA00022679"/>
    </source>
</evidence>
<evidence type="ECO:0000256" key="2">
    <source>
        <dbReference type="ARBA" id="ARBA00022490"/>
    </source>
</evidence>
<keyword evidence="7" id="KW-1185">Reference proteome</keyword>
<dbReference type="AlphaFoldDB" id="A0A5C3FJA8"/>
<dbReference type="InterPro" id="IPR019369">
    <property type="entry name" value="Efm5/EEF1AKMT1"/>
</dbReference>
<accession>A0A5C3FJA8</accession>
<dbReference type="EMBL" id="OOIQ01000003">
    <property type="protein sequence ID" value="SPO44424.1"/>
    <property type="molecule type" value="Genomic_DNA"/>
</dbReference>
<dbReference type="GO" id="GO:0016279">
    <property type="term" value="F:protein-lysine N-methyltransferase activity"/>
    <property type="evidence" value="ECO:0007669"/>
    <property type="project" value="InterPro"/>
</dbReference>
<dbReference type="PANTHER" id="PTHR13200:SF0">
    <property type="entry name" value="EEF1A LYSINE METHYLTRANSFERASE 1"/>
    <property type="match status" value="1"/>
</dbReference>
<evidence type="ECO:0000256" key="5">
    <source>
        <dbReference type="SAM" id="MobiDB-lite"/>
    </source>
</evidence>
<feature type="compositionally biased region" description="Basic and acidic residues" evidence="5">
    <location>
        <begin position="53"/>
        <end position="62"/>
    </location>
</feature>
<keyword evidence="4" id="KW-0808">Transferase</keyword>
<reference evidence="6" key="1">
    <citation type="submission" date="2018-03" db="EMBL/GenBank/DDBJ databases">
        <authorList>
            <person name="Guldener U."/>
        </authorList>
    </citation>
    <scope>NUCLEOTIDE SEQUENCE [LARGE SCALE GENOMIC DNA]</scope>
    <source>
        <strain evidence="6">ATCC34888</strain>
    </source>
</reference>
<dbReference type="PROSITE" id="PS00092">
    <property type="entry name" value="N6_MTASE"/>
    <property type="match status" value="1"/>
</dbReference>
<dbReference type="GO" id="GO:0032259">
    <property type="term" value="P:methylation"/>
    <property type="evidence" value="ECO:0007669"/>
    <property type="project" value="UniProtKB-KW"/>
</dbReference>
<name>A0A5C3FJA8_PSEA2</name>
<comment type="caution">
    <text evidence="6">The sequence shown here is derived from an EMBL/GenBank/DDBJ whole genome shotgun (WGS) entry which is preliminary data.</text>
</comment>
<evidence type="ECO:0008006" key="8">
    <source>
        <dbReference type="Google" id="ProtNLM"/>
    </source>
</evidence>
<keyword evidence="2" id="KW-0963">Cytoplasm</keyword>
<evidence type="ECO:0000313" key="6">
    <source>
        <dbReference type="EMBL" id="SPO44424.1"/>
    </source>
</evidence>
<proteinExistence type="predicted"/>
<organism evidence="6 7">
    <name type="scientific">Pseudozyma antarctica</name>
    <name type="common">Yeast</name>
    <name type="synonym">Candida antarctica</name>
    <dbReference type="NCBI Taxonomy" id="84753"/>
    <lineage>
        <taxon>Eukaryota</taxon>
        <taxon>Fungi</taxon>
        <taxon>Dikarya</taxon>
        <taxon>Basidiomycota</taxon>
        <taxon>Ustilaginomycotina</taxon>
        <taxon>Ustilaginomycetes</taxon>
        <taxon>Ustilaginales</taxon>
        <taxon>Ustilaginaceae</taxon>
        <taxon>Moesziomyces</taxon>
    </lineage>
</organism>
<dbReference type="InterPro" id="IPR041370">
    <property type="entry name" value="Mlase_EEF1AKMT1/ZCCHC4"/>
</dbReference>
<feature type="compositionally biased region" description="Basic residues" evidence="5">
    <location>
        <begin position="43"/>
        <end position="52"/>
    </location>
</feature>